<dbReference type="GO" id="GO:0005524">
    <property type="term" value="F:ATP binding"/>
    <property type="evidence" value="ECO:0007669"/>
    <property type="project" value="UniProtKB-KW"/>
</dbReference>
<proteinExistence type="predicted"/>
<keyword evidence="6 11" id="KW-0812">Transmembrane</keyword>
<dbReference type="InterPro" id="IPR003660">
    <property type="entry name" value="HAMP_dom"/>
</dbReference>
<comment type="caution">
    <text evidence="15">The sequence shown here is derived from an EMBL/GenBank/DDBJ whole genome shotgun (WGS) entry which is preliminary data.</text>
</comment>
<dbReference type="InterPro" id="IPR005467">
    <property type="entry name" value="His_kinase_dom"/>
</dbReference>
<dbReference type="PRINTS" id="PR00344">
    <property type="entry name" value="BCTRLSENSOR"/>
</dbReference>
<feature type="compositionally biased region" description="Gly residues" evidence="10">
    <location>
        <begin position="543"/>
        <end position="567"/>
    </location>
</feature>
<dbReference type="SMART" id="SM00304">
    <property type="entry name" value="HAMP"/>
    <property type="match status" value="1"/>
</dbReference>
<feature type="region of interest" description="Disordered" evidence="10">
    <location>
        <begin position="539"/>
        <end position="570"/>
    </location>
</feature>
<evidence type="ECO:0000256" key="6">
    <source>
        <dbReference type="ARBA" id="ARBA00022692"/>
    </source>
</evidence>
<dbReference type="PANTHER" id="PTHR43711:SF1">
    <property type="entry name" value="HISTIDINE KINASE 1"/>
    <property type="match status" value="1"/>
</dbReference>
<dbReference type="InterPro" id="IPR036890">
    <property type="entry name" value="HATPase_C_sf"/>
</dbReference>
<dbReference type="InterPro" id="IPR003594">
    <property type="entry name" value="HATPase_dom"/>
</dbReference>
<evidence type="ECO:0000256" key="10">
    <source>
        <dbReference type="SAM" id="MobiDB-lite"/>
    </source>
</evidence>
<feature type="signal peptide" evidence="12">
    <location>
        <begin position="1"/>
        <end position="27"/>
    </location>
</feature>
<keyword evidence="9" id="KW-0902">Two-component regulatory system</keyword>
<keyword evidence="12" id="KW-0732">Signal</keyword>
<keyword evidence="11" id="KW-0472">Membrane</keyword>
<feature type="compositionally biased region" description="Polar residues" evidence="10">
    <location>
        <begin position="242"/>
        <end position="252"/>
    </location>
</feature>
<keyword evidence="5" id="KW-0808">Transferase</keyword>
<evidence type="ECO:0000259" key="13">
    <source>
        <dbReference type="PROSITE" id="PS50109"/>
    </source>
</evidence>
<sequence>MIARRSVLVRLLAGAVLIALCSIAATAWLAARSTTVAIQQQQGQALADDAKIYNTLVGFAATHRSWSGIGKEISRLAFDTGRQISLTTRDRQLISGQPVPATQIASAVVWPLDLSTGLGGTPTDATGQIDSRVVGPFKLSDAAKSRLDDVATRVLSCIQNYSGGLGKITYDPTGRPQIEGGTQYAVDQCPSAALDEIDSQQAKAYSDLQSRVNACLAKRGPTMPIKLQADLSWTPYFGVTTSQLQPGPTTNPAERPSARPSVKSSAAPPLPDPAAVEACMTVSRRALLTPYVAPPALLFVSTHSEASAEFDLSPANQKRIAGVAAAILGITVLIAAVGGIRLVQPLRALTKASRRMTSGDENVRVKVRGVDEIGQLSLAFNELADARAKTESLRRAMVSDIAHELRTPLSNIRGWLEAVEDGVAQPDATFIASLSEEAALLQHILDDLRDLATADAGNLRIHPERVYLGLLLDQVAGTFRSQAEHADITLSSSTTTDIELEADPVRLRQAVGNLVANALRFTPAGGTVQITGRIEGDVTNRDVGGGSGVSGSSGVGGSGGGSGGSGGEVVIDVTDTGAGIAAEDLPKVFDRFWRAEQSRNRHTGGSGLGLPIVRSLIEAHGGTATATSTLDQGSTFTLRLPVHGPAAERMTAPS</sequence>
<dbReference type="CDD" id="cd06225">
    <property type="entry name" value="HAMP"/>
    <property type="match status" value="1"/>
</dbReference>
<feature type="domain" description="Histidine kinase" evidence="13">
    <location>
        <begin position="400"/>
        <end position="644"/>
    </location>
</feature>
<dbReference type="SUPFAM" id="SSF47384">
    <property type="entry name" value="Homodimeric domain of signal transducing histidine kinase"/>
    <property type="match status" value="1"/>
</dbReference>
<evidence type="ECO:0000256" key="11">
    <source>
        <dbReference type="SAM" id="Phobius"/>
    </source>
</evidence>
<keyword evidence="8 11" id="KW-1133">Transmembrane helix</keyword>
<dbReference type="SUPFAM" id="SSF55874">
    <property type="entry name" value="ATPase domain of HSP90 chaperone/DNA topoisomerase II/histidine kinase"/>
    <property type="match status" value="1"/>
</dbReference>
<dbReference type="SMART" id="SM00387">
    <property type="entry name" value="HATPase_c"/>
    <property type="match status" value="1"/>
</dbReference>
<dbReference type="InterPro" id="IPR050736">
    <property type="entry name" value="Sensor_HK_Regulatory"/>
</dbReference>
<dbReference type="InterPro" id="IPR004358">
    <property type="entry name" value="Sig_transdc_His_kin-like_C"/>
</dbReference>
<dbReference type="PROSITE" id="PS50109">
    <property type="entry name" value="HIS_KIN"/>
    <property type="match status" value="1"/>
</dbReference>
<evidence type="ECO:0000256" key="4">
    <source>
        <dbReference type="ARBA" id="ARBA00022553"/>
    </source>
</evidence>
<evidence type="ECO:0000313" key="16">
    <source>
        <dbReference type="Proteomes" id="UP001501222"/>
    </source>
</evidence>
<keyword evidence="7" id="KW-0418">Kinase</keyword>
<dbReference type="Proteomes" id="UP001501222">
    <property type="component" value="Unassembled WGS sequence"/>
</dbReference>
<comment type="subcellular location">
    <subcellularLocation>
        <location evidence="2">Cell membrane</location>
    </subcellularLocation>
</comment>
<dbReference type="CDD" id="cd00075">
    <property type="entry name" value="HATPase"/>
    <property type="match status" value="1"/>
</dbReference>
<keyword evidence="15" id="KW-0067">ATP-binding</keyword>
<evidence type="ECO:0000256" key="12">
    <source>
        <dbReference type="SAM" id="SignalP"/>
    </source>
</evidence>
<dbReference type="Pfam" id="PF00672">
    <property type="entry name" value="HAMP"/>
    <property type="match status" value="1"/>
</dbReference>
<evidence type="ECO:0000256" key="2">
    <source>
        <dbReference type="ARBA" id="ARBA00004236"/>
    </source>
</evidence>
<comment type="catalytic activity">
    <reaction evidence="1">
        <text>ATP + protein L-histidine = ADP + protein N-phospho-L-histidine.</text>
        <dbReference type="EC" id="2.7.13.3"/>
    </reaction>
</comment>
<evidence type="ECO:0000259" key="14">
    <source>
        <dbReference type="PROSITE" id="PS50885"/>
    </source>
</evidence>
<feature type="chain" id="PRO_5046613804" description="histidine kinase" evidence="12">
    <location>
        <begin position="28"/>
        <end position="654"/>
    </location>
</feature>
<organism evidence="15 16">
    <name type="scientific">Kribbella ginsengisoli</name>
    <dbReference type="NCBI Taxonomy" id="363865"/>
    <lineage>
        <taxon>Bacteria</taxon>
        <taxon>Bacillati</taxon>
        <taxon>Actinomycetota</taxon>
        <taxon>Actinomycetes</taxon>
        <taxon>Propionibacteriales</taxon>
        <taxon>Kribbellaceae</taxon>
        <taxon>Kribbella</taxon>
    </lineage>
</organism>
<dbReference type="Gene3D" id="3.30.565.10">
    <property type="entry name" value="Histidine kinase-like ATPase, C-terminal domain"/>
    <property type="match status" value="1"/>
</dbReference>
<dbReference type="PANTHER" id="PTHR43711">
    <property type="entry name" value="TWO-COMPONENT HISTIDINE KINASE"/>
    <property type="match status" value="1"/>
</dbReference>
<dbReference type="Pfam" id="PF00512">
    <property type="entry name" value="HisKA"/>
    <property type="match status" value="1"/>
</dbReference>
<dbReference type="EC" id="2.7.13.3" evidence="3"/>
<accession>A0ABP6YUM0</accession>
<evidence type="ECO:0000256" key="5">
    <source>
        <dbReference type="ARBA" id="ARBA00022679"/>
    </source>
</evidence>
<feature type="domain" description="HAMP" evidence="14">
    <location>
        <begin position="340"/>
        <end position="392"/>
    </location>
</feature>
<dbReference type="RefSeq" id="WP_344848624.1">
    <property type="nucleotide sequence ID" value="NZ_BAABAA010000015.1"/>
</dbReference>
<gene>
    <name evidence="15" type="ORF">GCM10022235_73640</name>
</gene>
<dbReference type="Gene3D" id="1.10.287.130">
    <property type="match status" value="1"/>
</dbReference>
<dbReference type="InterPro" id="IPR003661">
    <property type="entry name" value="HisK_dim/P_dom"/>
</dbReference>
<evidence type="ECO:0000256" key="8">
    <source>
        <dbReference type="ARBA" id="ARBA00022989"/>
    </source>
</evidence>
<dbReference type="Pfam" id="PF02518">
    <property type="entry name" value="HATPase_c"/>
    <property type="match status" value="1"/>
</dbReference>
<dbReference type="PROSITE" id="PS50885">
    <property type="entry name" value="HAMP"/>
    <property type="match status" value="1"/>
</dbReference>
<reference evidence="16" key="1">
    <citation type="journal article" date="2019" name="Int. J. Syst. Evol. Microbiol.">
        <title>The Global Catalogue of Microorganisms (GCM) 10K type strain sequencing project: providing services to taxonomists for standard genome sequencing and annotation.</title>
        <authorList>
            <consortium name="The Broad Institute Genomics Platform"/>
            <consortium name="The Broad Institute Genome Sequencing Center for Infectious Disease"/>
            <person name="Wu L."/>
            <person name="Ma J."/>
        </authorList>
    </citation>
    <scope>NUCLEOTIDE SEQUENCE [LARGE SCALE GENOMIC DNA]</scope>
    <source>
        <strain evidence="16">JCM 16928</strain>
    </source>
</reference>
<name>A0ABP6YUM0_9ACTN</name>
<evidence type="ECO:0000256" key="1">
    <source>
        <dbReference type="ARBA" id="ARBA00000085"/>
    </source>
</evidence>
<evidence type="ECO:0000256" key="9">
    <source>
        <dbReference type="ARBA" id="ARBA00023012"/>
    </source>
</evidence>
<dbReference type="Gene3D" id="6.10.340.10">
    <property type="match status" value="1"/>
</dbReference>
<evidence type="ECO:0000256" key="3">
    <source>
        <dbReference type="ARBA" id="ARBA00012438"/>
    </source>
</evidence>
<evidence type="ECO:0000313" key="15">
    <source>
        <dbReference type="EMBL" id="GAA3591636.1"/>
    </source>
</evidence>
<feature type="region of interest" description="Disordered" evidence="10">
    <location>
        <begin position="242"/>
        <end position="270"/>
    </location>
</feature>
<feature type="transmembrane region" description="Helical" evidence="11">
    <location>
        <begin position="320"/>
        <end position="343"/>
    </location>
</feature>
<dbReference type="InterPro" id="IPR036097">
    <property type="entry name" value="HisK_dim/P_sf"/>
</dbReference>
<dbReference type="EMBL" id="BAABAA010000015">
    <property type="protein sequence ID" value="GAA3591636.1"/>
    <property type="molecule type" value="Genomic_DNA"/>
</dbReference>
<protein>
    <recommendedName>
        <fullName evidence="3">histidine kinase</fullName>
        <ecNumber evidence="3">2.7.13.3</ecNumber>
    </recommendedName>
</protein>
<dbReference type="SUPFAM" id="SSF158472">
    <property type="entry name" value="HAMP domain-like"/>
    <property type="match status" value="1"/>
</dbReference>
<evidence type="ECO:0000256" key="7">
    <source>
        <dbReference type="ARBA" id="ARBA00022777"/>
    </source>
</evidence>
<dbReference type="SMART" id="SM00388">
    <property type="entry name" value="HisKA"/>
    <property type="match status" value="1"/>
</dbReference>
<dbReference type="CDD" id="cd00082">
    <property type="entry name" value="HisKA"/>
    <property type="match status" value="1"/>
</dbReference>
<keyword evidence="15" id="KW-0547">Nucleotide-binding</keyword>
<keyword evidence="16" id="KW-1185">Reference proteome</keyword>
<keyword evidence="4" id="KW-0597">Phosphoprotein</keyword>